<dbReference type="GeneID" id="108732726"/>
<evidence type="ECO:0000256" key="1">
    <source>
        <dbReference type="SAM" id="SignalP"/>
    </source>
</evidence>
<evidence type="ECO:0000313" key="2">
    <source>
        <dbReference type="Proteomes" id="UP000192223"/>
    </source>
</evidence>
<organism evidence="2 3">
    <name type="scientific">Agrilus planipennis</name>
    <name type="common">Emerald ash borer</name>
    <name type="synonym">Agrilus marcopoli</name>
    <dbReference type="NCBI Taxonomy" id="224129"/>
    <lineage>
        <taxon>Eukaryota</taxon>
        <taxon>Metazoa</taxon>
        <taxon>Ecdysozoa</taxon>
        <taxon>Arthropoda</taxon>
        <taxon>Hexapoda</taxon>
        <taxon>Insecta</taxon>
        <taxon>Pterygota</taxon>
        <taxon>Neoptera</taxon>
        <taxon>Endopterygota</taxon>
        <taxon>Coleoptera</taxon>
        <taxon>Polyphaga</taxon>
        <taxon>Elateriformia</taxon>
        <taxon>Buprestoidea</taxon>
        <taxon>Buprestidae</taxon>
        <taxon>Agrilinae</taxon>
        <taxon>Agrilus</taxon>
    </lineage>
</organism>
<dbReference type="Proteomes" id="UP000192223">
    <property type="component" value="Unplaced"/>
</dbReference>
<dbReference type="AlphaFoldDB" id="A0A1W4WGE8"/>
<keyword evidence="2" id="KW-1185">Reference proteome</keyword>
<gene>
    <name evidence="3" type="primary">LOC108732726</name>
</gene>
<dbReference type="RefSeq" id="XP_018319183.1">
    <property type="nucleotide sequence ID" value="XM_018463681.1"/>
</dbReference>
<proteinExistence type="predicted"/>
<feature type="signal peptide" evidence="1">
    <location>
        <begin position="1"/>
        <end position="24"/>
    </location>
</feature>
<protein>
    <submittedName>
        <fullName evidence="3">Uncharacterized protein LOC108732726</fullName>
    </submittedName>
</protein>
<reference evidence="3" key="1">
    <citation type="submission" date="2025-08" db="UniProtKB">
        <authorList>
            <consortium name="RefSeq"/>
        </authorList>
    </citation>
    <scope>IDENTIFICATION</scope>
    <source>
        <tissue evidence="3">Entire body</tissue>
    </source>
</reference>
<dbReference type="KEGG" id="apln:108732726"/>
<evidence type="ECO:0000313" key="3">
    <source>
        <dbReference type="RefSeq" id="XP_018319183.1"/>
    </source>
</evidence>
<feature type="chain" id="PRO_5010721831" evidence="1">
    <location>
        <begin position="25"/>
        <end position="75"/>
    </location>
</feature>
<sequence length="75" mass="8796">MSLKKLFLCCFLMVVLFVNSFVDAGGDKGKHVLVKVKYPVKEIKHTHTIYKTIHHYPKEEHDEHDHGHEFQGWHG</sequence>
<name>A0A1W4WGE8_AGRPL</name>
<accession>A0A1W4WGE8</accession>
<keyword evidence="1" id="KW-0732">Signal</keyword>
<dbReference type="InParanoid" id="A0A1W4WGE8"/>